<gene>
    <name evidence="6" type="ORF">PGLA1383_LOCUS35739</name>
</gene>
<reference evidence="6" key="1">
    <citation type="submission" date="2021-02" db="EMBL/GenBank/DDBJ databases">
        <authorList>
            <person name="Dougan E. K."/>
            <person name="Rhodes N."/>
            <person name="Thang M."/>
            <person name="Chan C."/>
        </authorList>
    </citation>
    <scope>NUCLEOTIDE SEQUENCE</scope>
</reference>
<dbReference type="Proteomes" id="UP000654075">
    <property type="component" value="Unassembled WGS sequence"/>
</dbReference>
<evidence type="ECO:0000256" key="2">
    <source>
        <dbReference type="ARBA" id="ARBA00024191"/>
    </source>
</evidence>
<protein>
    <recommendedName>
        <fullName evidence="3">ethanolamine-phosphate cytidylyltransferase</fullName>
        <ecNumber evidence="3">2.7.7.14</ecNumber>
    </recommendedName>
    <alternativeName>
        <fullName evidence="4">CTP:phosphoethanolamine cytidylyltransferase</fullName>
    </alternativeName>
</protein>
<accession>A0A813FZS6</accession>
<dbReference type="GO" id="GO:0005737">
    <property type="term" value="C:cytoplasm"/>
    <property type="evidence" value="ECO:0007669"/>
    <property type="project" value="TreeGrafter"/>
</dbReference>
<dbReference type="GO" id="GO:0004306">
    <property type="term" value="F:ethanolamine-phosphate cytidylyltransferase activity"/>
    <property type="evidence" value="ECO:0007669"/>
    <property type="project" value="UniProtKB-EC"/>
</dbReference>
<comment type="pathway">
    <text evidence="1">Lipid metabolism.</text>
</comment>
<sequence length="351" mass="38182">LSLNDQWHFVQSAQLVLLLLHLVAFERRSALRYVPLSPSDLALVVAGFAARQIALTDGRRGGASAELSEDLARGVHVDVLIAVLLVALVAHCRAKSLGASGRTSAALVLIAVLRGAGLWLRVMSPASASQSEVILDGLFLAVVSMDLAVAKMASRELHPSVVVMAAMVVVPKMQWIGLGLASIYFTGVFWDLMHHTNLPLLQVCRNAYCDGIYDLCHVGHKNAFKRAAKLGHRLFVGVVGDEDANNYKNPPVMSAAEREAEVAACRCVSKVIPNAPCFGLTEEFIRKHNIHAVAFGQEYLDRFPNPDDDPYYKAPRKMGIAVPTPRTQGISTSELCKRILTRGEVERKSPT</sequence>
<dbReference type="PANTHER" id="PTHR45780:SF1">
    <property type="entry name" value="ETHANOLAMINE-PHOSPHATE CYTIDYLYLTRANSFERASE"/>
    <property type="match status" value="1"/>
</dbReference>
<feature type="domain" description="Cytidyltransferase-like" evidence="5">
    <location>
        <begin position="208"/>
        <end position="336"/>
    </location>
</feature>
<dbReference type="PANTHER" id="PTHR45780">
    <property type="entry name" value="ETHANOLAMINE-PHOSPHATE CYTIDYLYLTRANSFERASE"/>
    <property type="match status" value="1"/>
</dbReference>
<evidence type="ECO:0000256" key="4">
    <source>
        <dbReference type="ARBA" id="ARBA00031473"/>
    </source>
</evidence>
<organism evidence="6 7">
    <name type="scientific">Polarella glacialis</name>
    <name type="common">Dinoflagellate</name>
    <dbReference type="NCBI Taxonomy" id="89957"/>
    <lineage>
        <taxon>Eukaryota</taxon>
        <taxon>Sar</taxon>
        <taxon>Alveolata</taxon>
        <taxon>Dinophyceae</taxon>
        <taxon>Suessiales</taxon>
        <taxon>Suessiaceae</taxon>
        <taxon>Polarella</taxon>
    </lineage>
</organism>
<dbReference type="AlphaFoldDB" id="A0A813FZS6"/>
<keyword evidence="7" id="KW-1185">Reference proteome</keyword>
<dbReference type="EC" id="2.7.7.14" evidence="3"/>
<comment type="caution">
    <text evidence="6">The sequence shown here is derived from an EMBL/GenBank/DDBJ whole genome shotgun (WGS) entry which is preliminary data.</text>
</comment>
<dbReference type="GO" id="GO:0006646">
    <property type="term" value="P:phosphatidylethanolamine biosynthetic process"/>
    <property type="evidence" value="ECO:0007669"/>
    <property type="project" value="UniProtKB-UniPathway"/>
</dbReference>
<dbReference type="InterPro" id="IPR004821">
    <property type="entry name" value="Cyt_trans-like"/>
</dbReference>
<dbReference type="Gene3D" id="3.40.50.620">
    <property type="entry name" value="HUPs"/>
    <property type="match status" value="1"/>
</dbReference>
<evidence type="ECO:0000259" key="5">
    <source>
        <dbReference type="Pfam" id="PF01467"/>
    </source>
</evidence>
<evidence type="ECO:0000313" key="7">
    <source>
        <dbReference type="Proteomes" id="UP000654075"/>
    </source>
</evidence>
<feature type="non-terminal residue" evidence="6">
    <location>
        <position position="351"/>
    </location>
</feature>
<comment type="pathway">
    <text evidence="2">Phospholipid metabolism; phosphatidylethanolamine biosynthesis; phosphatidylethanolamine from ethanolamine: step 2/3.</text>
</comment>
<evidence type="ECO:0000256" key="1">
    <source>
        <dbReference type="ARBA" id="ARBA00005189"/>
    </source>
</evidence>
<dbReference type="InterPro" id="IPR014729">
    <property type="entry name" value="Rossmann-like_a/b/a_fold"/>
</dbReference>
<dbReference type="InterPro" id="IPR044608">
    <property type="entry name" value="Ect1/PCYT2"/>
</dbReference>
<dbReference type="OrthoDB" id="40021at2759"/>
<dbReference type="Pfam" id="PF01467">
    <property type="entry name" value="CTP_transf_like"/>
    <property type="match status" value="1"/>
</dbReference>
<dbReference type="SUPFAM" id="SSF52374">
    <property type="entry name" value="Nucleotidylyl transferase"/>
    <property type="match status" value="1"/>
</dbReference>
<evidence type="ECO:0000313" key="6">
    <source>
        <dbReference type="EMBL" id="CAE8618087.1"/>
    </source>
</evidence>
<evidence type="ECO:0000256" key="3">
    <source>
        <dbReference type="ARBA" id="ARBA00024221"/>
    </source>
</evidence>
<dbReference type="NCBIfam" id="TIGR00125">
    <property type="entry name" value="cyt_tran_rel"/>
    <property type="match status" value="1"/>
</dbReference>
<proteinExistence type="predicted"/>
<name>A0A813FZS6_POLGL</name>
<dbReference type="UniPathway" id="UPA00558">
    <property type="reaction ID" value="UER00742"/>
</dbReference>
<dbReference type="EMBL" id="CAJNNV010026397">
    <property type="protein sequence ID" value="CAE8618087.1"/>
    <property type="molecule type" value="Genomic_DNA"/>
</dbReference>